<dbReference type="Pfam" id="PF14527">
    <property type="entry name" value="LAGLIDADG_WhiA"/>
    <property type="match status" value="1"/>
</dbReference>
<name>C5J7D1_MESCH</name>
<evidence type="ECO:0000313" key="8">
    <source>
        <dbReference type="Proteomes" id="UP000001491"/>
    </source>
</evidence>
<sequence>MSFSQSVKIEILNNKLSKKKTLSLLQGLIFTSSRFENEHLYIIRLNKSIISETIRELLRSKNIQFFWAQANRNWIVVRQKDVDIESQPADIQSFFAGLFLGGGSTSSPKAKTYHLEISFMNFERFQKIVNLLKLNNLEVDFHSIVRNNKNIIYLKKIDQIIFFLQIIGAVEHSWQLEETRLNRDFKLNSNRLVNFDFFNTKRLVEAARKHISYFHYIQENNLEFRFSNEELTFFKIRKENPEYSLQDIANILKKDYNIIKTKGGLNHWLIKLKKVVNERK</sequence>
<dbReference type="PANTHER" id="PTHR37307">
    <property type="entry name" value="CELL DIVISION PROTEIN WHIA-RELATED"/>
    <property type="match status" value="1"/>
</dbReference>
<dbReference type="GO" id="GO:0051301">
    <property type="term" value="P:cell division"/>
    <property type="evidence" value="ECO:0007669"/>
    <property type="project" value="UniProtKB-UniRule"/>
</dbReference>
<dbReference type="GO" id="GO:0043937">
    <property type="term" value="P:regulation of sporulation"/>
    <property type="evidence" value="ECO:0007669"/>
    <property type="project" value="InterPro"/>
</dbReference>
<gene>
    <name evidence="4" type="primary">whiA</name>
    <name evidence="7" type="ordered locus">MCJ_007080</name>
</gene>
<dbReference type="Proteomes" id="UP000001491">
    <property type="component" value="Chromosome"/>
</dbReference>
<dbReference type="NCBIfam" id="TIGR00647">
    <property type="entry name" value="DNA_bind_WhiA"/>
    <property type="match status" value="1"/>
</dbReference>
<evidence type="ECO:0000256" key="2">
    <source>
        <dbReference type="ARBA" id="ARBA00023125"/>
    </source>
</evidence>
<protein>
    <recommendedName>
        <fullName evidence="4">Probable cell division protein WhiA</fullName>
    </recommendedName>
</protein>
<keyword evidence="1 4" id="KW-0132">Cell division</keyword>
<reference evidence="8" key="1">
    <citation type="journal article" date="2009" name="BMC Bioinformatics">
        <title>The Mycoplasma conjunctivae genome sequencing, annotation and analysis.</title>
        <authorList>
            <person name="Calderon-Copete S.P."/>
            <person name="Wigger G."/>
            <person name="Wunderlin C."/>
            <person name="Schmidheini T."/>
            <person name="Frey J."/>
            <person name="Quail M.A."/>
            <person name="Falquet L."/>
        </authorList>
    </citation>
    <scope>NUCLEOTIDE SEQUENCE [LARGE SCALE GENOMIC DNA]</scope>
    <source>
        <strain evidence="8">ATCC 25834 / NCTC 10147 / HRC/581</strain>
    </source>
</reference>
<comment type="function">
    <text evidence="4">Involved in cell division and chromosome segregation.</text>
</comment>
<organism evidence="7 8">
    <name type="scientific">Mesomycoplasma conjunctivae (strain ATCC 25834 / NCTC 10147 / HRC/581)</name>
    <name type="common">Mycoplasma conjunctivae</name>
    <dbReference type="NCBI Taxonomy" id="572263"/>
    <lineage>
        <taxon>Bacteria</taxon>
        <taxon>Bacillati</taxon>
        <taxon>Mycoplasmatota</taxon>
        <taxon>Mycoplasmoidales</taxon>
        <taxon>Metamycoplasmataceae</taxon>
        <taxon>Mesomycoplasma</taxon>
    </lineage>
</organism>
<dbReference type="GO" id="GO:0003677">
    <property type="term" value="F:DNA binding"/>
    <property type="evidence" value="ECO:0007669"/>
    <property type="project" value="UniProtKB-UniRule"/>
</dbReference>
<proteinExistence type="inferred from homology"/>
<dbReference type="EMBL" id="FM864216">
    <property type="protein sequence ID" value="CAT05394.1"/>
    <property type="molecule type" value="Genomic_DNA"/>
</dbReference>
<evidence type="ECO:0000259" key="6">
    <source>
        <dbReference type="Pfam" id="PF14527"/>
    </source>
</evidence>
<comment type="similarity">
    <text evidence="4">Belongs to the WhiA family.</text>
</comment>
<evidence type="ECO:0000259" key="5">
    <source>
        <dbReference type="Pfam" id="PF02650"/>
    </source>
</evidence>
<keyword evidence="2 4" id="KW-0238">DNA-binding</keyword>
<dbReference type="Pfam" id="PF02650">
    <property type="entry name" value="HTH_WhiA"/>
    <property type="match status" value="1"/>
</dbReference>
<dbReference type="InterPro" id="IPR027434">
    <property type="entry name" value="Homing_endonucl"/>
</dbReference>
<dbReference type="PANTHER" id="PTHR37307:SF1">
    <property type="entry name" value="CELL DIVISION PROTEIN WHIA-RELATED"/>
    <property type="match status" value="1"/>
</dbReference>
<dbReference type="InterPro" id="IPR023054">
    <property type="entry name" value="Sporulation_regulator_WhiA_C"/>
</dbReference>
<dbReference type="HOGENOM" id="CLU_053282_1_0_14"/>
<dbReference type="InterPro" id="IPR003802">
    <property type="entry name" value="Sporulation_regulator_WhiA"/>
</dbReference>
<evidence type="ECO:0000256" key="4">
    <source>
        <dbReference type="HAMAP-Rule" id="MF_01420"/>
    </source>
</evidence>
<dbReference type="KEGG" id="mco:MCJ_007080"/>
<keyword evidence="8" id="KW-1185">Reference proteome</keyword>
<evidence type="ECO:0000256" key="1">
    <source>
        <dbReference type="ARBA" id="ARBA00022618"/>
    </source>
</evidence>
<feature type="domain" description="Sporulation regulator WhiA C-terminal" evidence="5">
    <location>
        <begin position="190"/>
        <end position="275"/>
    </location>
</feature>
<dbReference type="InterPro" id="IPR039518">
    <property type="entry name" value="WhiA_LAGLIDADG_dom"/>
</dbReference>
<accession>C5J7D1</accession>
<feature type="domain" description="WhiA LAGLIDADG-like" evidence="6">
    <location>
        <begin position="92"/>
        <end position="186"/>
    </location>
</feature>
<keyword evidence="3 4" id="KW-0131">Cell cycle</keyword>
<evidence type="ECO:0000256" key="3">
    <source>
        <dbReference type="ARBA" id="ARBA00023306"/>
    </source>
</evidence>
<dbReference type="Gene3D" id="3.10.28.10">
    <property type="entry name" value="Homing endonucleases"/>
    <property type="match status" value="1"/>
</dbReference>
<dbReference type="AlphaFoldDB" id="C5J7D1"/>
<dbReference type="SUPFAM" id="SSF55608">
    <property type="entry name" value="Homing endonucleases"/>
    <property type="match status" value="1"/>
</dbReference>
<dbReference type="HAMAP" id="MF_01420">
    <property type="entry name" value="HTH_type_WhiA"/>
    <property type="match status" value="1"/>
</dbReference>
<evidence type="ECO:0000313" key="7">
    <source>
        <dbReference type="EMBL" id="CAT05394.1"/>
    </source>
</evidence>
<dbReference type="eggNOG" id="COG1481">
    <property type="taxonomic scope" value="Bacteria"/>
</dbReference>